<evidence type="ECO:0000256" key="2">
    <source>
        <dbReference type="ARBA" id="ARBA00022617"/>
    </source>
</evidence>
<dbReference type="InterPro" id="IPR009050">
    <property type="entry name" value="Globin-like_sf"/>
</dbReference>
<reference evidence="5 7" key="1">
    <citation type="journal article" date="2018" name="Appl. Microbiol. Biotechnol.">
        <title>Co-cultivation of the strictly anaerobic methanogen Methanosarcina barkeri with aerobic methanotrophs in an oxygen-limited membrane bioreactor.</title>
        <authorList>
            <person name="In 't Zandt M.H."/>
            <person name="van den Bosch T.J.M."/>
            <person name="Rijkers R."/>
            <person name="van Kessel M.A.H.J."/>
            <person name="Jetten M.S.M."/>
            <person name="Welte C.U."/>
        </authorList>
    </citation>
    <scope>NUCLEOTIDE SEQUENCE [LARGE SCALE GENOMIC DNA]</scope>
    <source>
        <strain evidence="5 7">DSM 17706</strain>
    </source>
</reference>
<dbReference type="EMBL" id="VJMF01000049">
    <property type="protein sequence ID" value="TRL31969.1"/>
    <property type="molecule type" value="Genomic_DNA"/>
</dbReference>
<dbReference type="Pfam" id="PF01152">
    <property type="entry name" value="Bac_globin"/>
    <property type="match status" value="1"/>
</dbReference>
<dbReference type="InterPro" id="IPR001486">
    <property type="entry name" value="Hemoglobin_trunc"/>
</dbReference>
<keyword evidence="3" id="KW-0479">Metal-binding</keyword>
<dbReference type="CDD" id="cd08916">
    <property type="entry name" value="TrHb3_P"/>
    <property type="match status" value="1"/>
</dbReference>
<dbReference type="Proteomes" id="UP000245137">
    <property type="component" value="Unassembled WGS sequence"/>
</dbReference>
<evidence type="ECO:0000256" key="4">
    <source>
        <dbReference type="ARBA" id="ARBA00023004"/>
    </source>
</evidence>
<dbReference type="Gene3D" id="1.10.490.10">
    <property type="entry name" value="Globins"/>
    <property type="match status" value="1"/>
</dbReference>
<name>A0A2U1SRJ2_METSR</name>
<dbReference type="GO" id="GO:0019825">
    <property type="term" value="F:oxygen binding"/>
    <property type="evidence" value="ECO:0007669"/>
    <property type="project" value="InterPro"/>
</dbReference>
<organism evidence="5 7">
    <name type="scientific">Methylosinus sporium</name>
    <dbReference type="NCBI Taxonomy" id="428"/>
    <lineage>
        <taxon>Bacteria</taxon>
        <taxon>Pseudomonadati</taxon>
        <taxon>Pseudomonadota</taxon>
        <taxon>Alphaproteobacteria</taxon>
        <taxon>Hyphomicrobiales</taxon>
        <taxon>Methylocystaceae</taxon>
        <taxon>Methylosinus</taxon>
    </lineage>
</organism>
<keyword evidence="4" id="KW-0408">Iron</keyword>
<keyword evidence="2" id="KW-0349">Heme</keyword>
<sequence length="140" mass="15244">MSASTVSTADAEHAAIEAAIATCVRSFYDKGLADPLLGPIFGAIPELDQHLDVIAAFWSKSLLGTERYQGHPFAVHINLPVEPEHFARWLELFTQSVRENLPSEQAEQAVAKATHMSQCFQGGLFPFTGADGKPSRLPPR</sequence>
<comment type="caution">
    <text evidence="5">The sequence shown here is derived from an EMBL/GenBank/DDBJ whole genome shotgun (WGS) entry which is preliminary data.</text>
</comment>
<evidence type="ECO:0000313" key="7">
    <source>
        <dbReference type="Proteomes" id="UP000245137"/>
    </source>
</evidence>
<dbReference type="GO" id="GO:0020037">
    <property type="term" value="F:heme binding"/>
    <property type="evidence" value="ECO:0007669"/>
    <property type="project" value="InterPro"/>
</dbReference>
<gene>
    <name evidence="5" type="ORF">C5689_08945</name>
    <name evidence="6" type="ORF">FM996_12935</name>
</gene>
<evidence type="ECO:0000313" key="6">
    <source>
        <dbReference type="EMBL" id="TRL31969.1"/>
    </source>
</evidence>
<dbReference type="EMBL" id="PUIV01000010">
    <property type="protein sequence ID" value="PWB94231.1"/>
    <property type="molecule type" value="Genomic_DNA"/>
</dbReference>
<dbReference type="SUPFAM" id="SSF46458">
    <property type="entry name" value="Globin-like"/>
    <property type="match status" value="1"/>
</dbReference>
<evidence type="ECO:0000313" key="5">
    <source>
        <dbReference type="EMBL" id="PWB94231.1"/>
    </source>
</evidence>
<reference evidence="6 8" key="3">
    <citation type="submission" date="2019-07" db="EMBL/GenBank/DDBJ databases">
        <title>Ln-dependent methylotrophs.</title>
        <authorList>
            <person name="Tani A."/>
        </authorList>
    </citation>
    <scope>NUCLEOTIDE SEQUENCE [LARGE SCALE GENOMIC DNA]</scope>
    <source>
        <strain evidence="6 8">SM89A</strain>
    </source>
</reference>
<evidence type="ECO:0000313" key="8">
    <source>
        <dbReference type="Proteomes" id="UP000316781"/>
    </source>
</evidence>
<dbReference type="GO" id="GO:0046872">
    <property type="term" value="F:metal ion binding"/>
    <property type="evidence" value="ECO:0007669"/>
    <property type="project" value="UniProtKB-KW"/>
</dbReference>
<dbReference type="RefSeq" id="WP_108916928.1">
    <property type="nucleotide sequence ID" value="NZ_BGJY01000012.1"/>
</dbReference>
<proteinExistence type="predicted"/>
<evidence type="ECO:0000256" key="3">
    <source>
        <dbReference type="ARBA" id="ARBA00022723"/>
    </source>
</evidence>
<protein>
    <submittedName>
        <fullName evidence="5">Globin family protein</fullName>
    </submittedName>
    <submittedName>
        <fullName evidence="6">Group III truncated hemoglobin</fullName>
    </submittedName>
</protein>
<keyword evidence="7" id="KW-1185">Reference proteome</keyword>
<keyword evidence="1" id="KW-0813">Transport</keyword>
<accession>A0A2U1SRJ2</accession>
<dbReference type="OrthoDB" id="25954at2"/>
<evidence type="ECO:0000256" key="1">
    <source>
        <dbReference type="ARBA" id="ARBA00022448"/>
    </source>
</evidence>
<dbReference type="AlphaFoldDB" id="A0A2U1SRJ2"/>
<dbReference type="Proteomes" id="UP000316781">
    <property type="component" value="Unassembled WGS sequence"/>
</dbReference>
<dbReference type="InterPro" id="IPR012292">
    <property type="entry name" value="Globin/Proto"/>
</dbReference>
<reference evidence="5" key="2">
    <citation type="submission" date="2018-02" db="EMBL/GenBank/DDBJ databases">
        <authorList>
            <person name="Cohen D.B."/>
            <person name="Kent A.D."/>
        </authorList>
    </citation>
    <scope>NUCLEOTIDE SEQUENCE</scope>
    <source>
        <strain evidence="5">DSM 17706</strain>
    </source>
</reference>